<dbReference type="EMBL" id="JBHUEM010000007">
    <property type="protein sequence ID" value="MFD1736322.1"/>
    <property type="molecule type" value="Genomic_DNA"/>
</dbReference>
<feature type="compositionally biased region" description="Polar residues" evidence="1">
    <location>
        <begin position="25"/>
        <end position="39"/>
    </location>
</feature>
<keyword evidence="3" id="KW-1185">Reference proteome</keyword>
<feature type="compositionally biased region" description="Basic and acidic residues" evidence="1">
    <location>
        <begin position="1"/>
        <end position="18"/>
    </location>
</feature>
<comment type="caution">
    <text evidence="2">The sequence shown here is derived from an EMBL/GenBank/DDBJ whole genome shotgun (WGS) entry which is preliminary data.</text>
</comment>
<proteinExistence type="predicted"/>
<accession>A0ABW4LMC2</accession>
<name>A0ABW4LMC2_9BACI</name>
<evidence type="ECO:0000313" key="2">
    <source>
        <dbReference type="EMBL" id="MFD1736322.1"/>
    </source>
</evidence>
<feature type="region of interest" description="Disordered" evidence="1">
    <location>
        <begin position="1"/>
        <end position="53"/>
    </location>
</feature>
<dbReference type="RefSeq" id="WP_377927471.1">
    <property type="nucleotide sequence ID" value="NZ_JBHUEM010000007.1"/>
</dbReference>
<evidence type="ECO:0000256" key="1">
    <source>
        <dbReference type="SAM" id="MobiDB-lite"/>
    </source>
</evidence>
<protein>
    <recommendedName>
        <fullName evidence="4">DUF4025 domain-containing protein</fullName>
    </recommendedName>
</protein>
<sequence length="53" mass="6168">MVNQDFDKFRKEQEEHQAKYIGSNKIHTQSSNDPNYNNNEETDKAPGLTGREI</sequence>
<reference evidence="3" key="1">
    <citation type="journal article" date="2019" name="Int. J. Syst. Evol. Microbiol.">
        <title>The Global Catalogue of Microorganisms (GCM) 10K type strain sequencing project: providing services to taxonomists for standard genome sequencing and annotation.</title>
        <authorList>
            <consortium name="The Broad Institute Genomics Platform"/>
            <consortium name="The Broad Institute Genome Sequencing Center for Infectious Disease"/>
            <person name="Wu L."/>
            <person name="Ma J."/>
        </authorList>
    </citation>
    <scope>NUCLEOTIDE SEQUENCE [LARGE SCALE GENOMIC DNA]</scope>
    <source>
        <strain evidence="3">CCUG 49339</strain>
    </source>
</reference>
<organism evidence="2 3">
    <name type="scientific">Bacillus salitolerans</name>
    <dbReference type="NCBI Taxonomy" id="1437434"/>
    <lineage>
        <taxon>Bacteria</taxon>
        <taxon>Bacillati</taxon>
        <taxon>Bacillota</taxon>
        <taxon>Bacilli</taxon>
        <taxon>Bacillales</taxon>
        <taxon>Bacillaceae</taxon>
        <taxon>Bacillus</taxon>
    </lineage>
</organism>
<evidence type="ECO:0000313" key="3">
    <source>
        <dbReference type="Proteomes" id="UP001597214"/>
    </source>
</evidence>
<dbReference type="Proteomes" id="UP001597214">
    <property type="component" value="Unassembled WGS sequence"/>
</dbReference>
<evidence type="ECO:0008006" key="4">
    <source>
        <dbReference type="Google" id="ProtNLM"/>
    </source>
</evidence>
<gene>
    <name evidence="2" type="ORF">ACFSCX_07060</name>
</gene>